<dbReference type="Gene3D" id="1.50.10.10">
    <property type="match status" value="1"/>
</dbReference>
<feature type="binding site" evidence="4">
    <location>
        <begin position="631"/>
        <end position="632"/>
    </location>
    <ligand>
        <name>substrate</name>
    </ligand>
</feature>
<feature type="domain" description="Glycoside hydrolase family 65 central catalytic" evidence="5">
    <location>
        <begin position="356"/>
        <end position="718"/>
    </location>
</feature>
<keyword evidence="9" id="KW-1185">Reference proteome</keyword>
<feature type="active site" description="Proton donor" evidence="3">
    <location>
        <position position="519"/>
    </location>
</feature>
<evidence type="ECO:0000313" key="9">
    <source>
        <dbReference type="Proteomes" id="UP000219440"/>
    </source>
</evidence>
<dbReference type="PANTHER" id="PTHR11051">
    <property type="entry name" value="GLYCOSYL HYDROLASE-RELATED"/>
    <property type="match status" value="1"/>
</dbReference>
<dbReference type="InterPro" id="IPR037018">
    <property type="entry name" value="GH65_N"/>
</dbReference>
<dbReference type="EMBL" id="OCST01000005">
    <property type="protein sequence ID" value="SOE72722.1"/>
    <property type="molecule type" value="Genomic_DNA"/>
</dbReference>
<dbReference type="InterPro" id="IPR005196">
    <property type="entry name" value="Glyco_hydro_65_N"/>
</dbReference>
<dbReference type="GO" id="GO:0004553">
    <property type="term" value="F:hydrolase activity, hydrolyzing O-glycosyl compounds"/>
    <property type="evidence" value="ECO:0007669"/>
    <property type="project" value="TreeGrafter"/>
</dbReference>
<dbReference type="GO" id="GO:0016757">
    <property type="term" value="F:glycosyltransferase activity"/>
    <property type="evidence" value="ECO:0007669"/>
    <property type="project" value="UniProtKB-ARBA"/>
</dbReference>
<dbReference type="RefSeq" id="WP_097061649.1">
    <property type="nucleotide sequence ID" value="NZ_BMLC01000004.1"/>
</dbReference>
<dbReference type="InterPro" id="IPR005194">
    <property type="entry name" value="Glyco_hydro_65_C"/>
</dbReference>
<evidence type="ECO:0000259" key="6">
    <source>
        <dbReference type="Pfam" id="PF03633"/>
    </source>
</evidence>
<evidence type="ECO:0000256" key="3">
    <source>
        <dbReference type="PIRSR" id="PIRSR036289-50"/>
    </source>
</evidence>
<feature type="binding site" evidence="4">
    <location>
        <begin position="390"/>
        <end position="391"/>
    </location>
    <ligand>
        <name>substrate</name>
    </ligand>
</feature>
<dbReference type="Proteomes" id="UP000219440">
    <property type="component" value="Unassembled WGS sequence"/>
</dbReference>
<dbReference type="Pfam" id="PF03636">
    <property type="entry name" value="Glyco_hydro_65N"/>
    <property type="match status" value="1"/>
</dbReference>
<dbReference type="SUPFAM" id="SSF48208">
    <property type="entry name" value="Six-hairpin glycosidases"/>
    <property type="match status" value="1"/>
</dbReference>
<protein>
    <submittedName>
        <fullName evidence="8">Alpha,alpha-trehalose phosphorylase</fullName>
    </submittedName>
</protein>
<proteinExistence type="inferred from homology"/>
<dbReference type="AlphaFoldDB" id="A0A2C9A1H5"/>
<dbReference type="PIRSF" id="PIRSF036289">
    <property type="entry name" value="Glycosyl_hydrolase_malt_phosph"/>
    <property type="match status" value="1"/>
</dbReference>
<dbReference type="GO" id="GO:0005975">
    <property type="term" value="P:carbohydrate metabolic process"/>
    <property type="evidence" value="ECO:0007669"/>
    <property type="project" value="InterPro"/>
</dbReference>
<dbReference type="SUPFAM" id="SSF74650">
    <property type="entry name" value="Galactose mutarotase-like"/>
    <property type="match status" value="1"/>
</dbReference>
<keyword evidence="2" id="KW-0378">Hydrolase</keyword>
<dbReference type="InterPro" id="IPR017045">
    <property type="entry name" value="Malt_Pase/Glycosyl_Hdrlase"/>
</dbReference>
<evidence type="ECO:0000259" key="5">
    <source>
        <dbReference type="Pfam" id="PF03632"/>
    </source>
</evidence>
<feature type="domain" description="Glycoside hydrolase family 65 C-terminal" evidence="6">
    <location>
        <begin position="728"/>
        <end position="773"/>
    </location>
</feature>
<feature type="domain" description="Glycoside hydrolase family 65 N-terminal" evidence="7">
    <location>
        <begin position="33"/>
        <end position="300"/>
    </location>
</feature>
<evidence type="ECO:0000256" key="4">
    <source>
        <dbReference type="PIRSR" id="PIRSR036289-51"/>
    </source>
</evidence>
<dbReference type="PANTHER" id="PTHR11051:SF13">
    <property type="entry name" value="GLYCOSYL TRANSFERASE"/>
    <property type="match status" value="1"/>
</dbReference>
<dbReference type="InterPro" id="IPR012341">
    <property type="entry name" value="6hp_glycosidase-like_sf"/>
</dbReference>
<evidence type="ECO:0000259" key="7">
    <source>
        <dbReference type="Pfam" id="PF03636"/>
    </source>
</evidence>
<accession>A0A2C9A1H5</accession>
<dbReference type="InterPro" id="IPR005195">
    <property type="entry name" value="Glyco_hydro_65_M"/>
</dbReference>
<sequence>MSETASESDWSDPLDRTRFPVDEWALVEITPSSDDMGNTETLFAVGNGYVGMRGNMDEGRAGHVHGTFINGLHETWPIRHAEEAFGFARVGQTIVNVPDAKIIRLYVDDEPFILPEADLLDFRRRLDFEEGALTRSLLWRTASGKQVQVDSRRMVSFVDRHLGVIVYDVTVLDADASVAISSQLFNRQDGIDEFDQPPAEFEKGRATKADFDPRKAEALTERVLRPRLKRVIGARYTLGFRCTNSGMTVVAGIDHTIDTENEWEESTSLSDDLAKHVYRVKAKAGQRIRIVKNISYHSSRGVPTRELADRSDRTLDRAAAEGHEFAAQQQREWLADFWDRTDVEIHGQPVVQQAVRWNLFQLAQASARADGQGVAAKGVSGTGYGGHYFWDTEIYVLPVLTYTSPIAARNALRFRYSILEDARMRAGELNQHGALFPWRTISGEESSAYYAAGTAQYHIDADIAFALTQYVAATGDTDFLVRGAIDILVETARMWADLGFWRSNGTPKFHIHGVTGPDEYTTVVNDNLYTNVMAGANLRCAALAVQSLRELDPASYAHMVARLSLGEAEVEEWTAAAAAMFIPFDPVLGIHPQDAQFLEKEMWDLSKTGADQRPLLLHYHPLVIYRFQVIKQADVVLALFLQGDKFSAEEKKSDFDYYDPITTGDSTLSAVVQSIIAAEVGYSELALKYFMDGLFVDLADLHKNSADGVHIASTGGMWSALVFGFGGLRDHEGRFTIDPRLPEGWDRLSYRIMINGTRVRVDVTEHDVTFTSEVVTTAAGAIVSFTVRGLEVVVTGAAPVTVSLDHHGPRTPGAPKTITVGDARRADGSLITASVPISWAPEFETAELND</sequence>
<organism evidence="8 9">
    <name type="scientific">Salinibacterium xinjiangense</name>
    <dbReference type="NCBI Taxonomy" id="386302"/>
    <lineage>
        <taxon>Bacteria</taxon>
        <taxon>Bacillati</taxon>
        <taxon>Actinomycetota</taxon>
        <taxon>Actinomycetes</taxon>
        <taxon>Micrococcales</taxon>
        <taxon>Microbacteriaceae</taxon>
        <taxon>Salinibacterium</taxon>
    </lineage>
</organism>
<dbReference type="Gene3D" id="2.70.98.40">
    <property type="entry name" value="Glycoside hydrolase, family 65, N-terminal domain"/>
    <property type="match status" value="1"/>
</dbReference>
<evidence type="ECO:0000256" key="2">
    <source>
        <dbReference type="ARBA" id="ARBA00023295"/>
    </source>
</evidence>
<name>A0A2C9A1H5_9MICO</name>
<evidence type="ECO:0000256" key="1">
    <source>
        <dbReference type="ARBA" id="ARBA00006768"/>
    </source>
</evidence>
<dbReference type="Gene3D" id="2.60.420.10">
    <property type="entry name" value="Maltose phosphorylase, domain 3"/>
    <property type="match status" value="1"/>
</dbReference>
<reference evidence="8 9" key="1">
    <citation type="submission" date="2017-09" db="EMBL/GenBank/DDBJ databases">
        <authorList>
            <person name="Ehlers B."/>
            <person name="Leendertz F.H."/>
        </authorList>
    </citation>
    <scope>NUCLEOTIDE SEQUENCE [LARGE SCALE GENOMIC DNA]</scope>
    <source>
        <strain evidence="8 9">CGMCC 1.05381</strain>
    </source>
</reference>
<dbReference type="OrthoDB" id="9816160at2"/>
<comment type="similarity">
    <text evidence="1">Belongs to the glycosyl hydrolase 65 family.</text>
</comment>
<evidence type="ECO:0000313" key="8">
    <source>
        <dbReference type="EMBL" id="SOE72722.1"/>
    </source>
</evidence>
<dbReference type="GO" id="GO:0030246">
    <property type="term" value="F:carbohydrate binding"/>
    <property type="evidence" value="ECO:0007669"/>
    <property type="project" value="InterPro"/>
</dbReference>
<keyword evidence="2" id="KW-0326">Glycosidase</keyword>
<gene>
    <name evidence="8" type="ORF">SAMN06296378_2594</name>
</gene>
<dbReference type="InterPro" id="IPR008928">
    <property type="entry name" value="6-hairpin_glycosidase_sf"/>
</dbReference>
<dbReference type="Pfam" id="PF03633">
    <property type="entry name" value="Glyco_hydro_65C"/>
    <property type="match status" value="1"/>
</dbReference>
<dbReference type="Pfam" id="PF03632">
    <property type="entry name" value="Glyco_hydro_65m"/>
    <property type="match status" value="1"/>
</dbReference>
<dbReference type="InterPro" id="IPR011013">
    <property type="entry name" value="Gal_mutarotase_sf_dom"/>
</dbReference>